<protein>
    <submittedName>
        <fullName evidence="1">Phage tail assembly chaperone</fullName>
    </submittedName>
</protein>
<keyword evidence="2" id="KW-1185">Reference proteome</keyword>
<dbReference type="EMBL" id="JACONT010000005">
    <property type="protein sequence ID" value="MBC3940767.1"/>
    <property type="molecule type" value="Genomic_DNA"/>
</dbReference>
<dbReference type="InterPro" id="IPR019056">
    <property type="entry name" value="Phage_TAC_6"/>
</dbReference>
<dbReference type="Pfam" id="PF09550">
    <property type="entry name" value="Phage_TAC_6"/>
    <property type="match status" value="1"/>
</dbReference>
<gene>
    <name evidence="1" type="ORF">H8S47_03585</name>
</gene>
<dbReference type="Proteomes" id="UP000597613">
    <property type="component" value="Unassembled WGS sequence"/>
</dbReference>
<evidence type="ECO:0000313" key="2">
    <source>
        <dbReference type="Proteomes" id="UP000597613"/>
    </source>
</evidence>
<organism evidence="1 2">
    <name type="scientific">Sphingomonas albertensis</name>
    <dbReference type="NCBI Taxonomy" id="2762591"/>
    <lineage>
        <taxon>Bacteria</taxon>
        <taxon>Pseudomonadati</taxon>
        <taxon>Pseudomonadota</taxon>
        <taxon>Alphaproteobacteria</taxon>
        <taxon>Sphingomonadales</taxon>
        <taxon>Sphingomonadaceae</taxon>
        <taxon>Sphingomonas</taxon>
    </lineage>
</organism>
<proteinExistence type="predicted"/>
<reference evidence="1 2" key="1">
    <citation type="submission" date="2020-08" db="EMBL/GenBank/DDBJ databases">
        <title>Putative novel bacterial strains isolated from necrotic wheat leaf tissues caused by Xanthomonas translucens.</title>
        <authorList>
            <person name="Tambong J.T."/>
        </authorList>
    </citation>
    <scope>NUCLEOTIDE SEQUENCE [LARGE SCALE GENOMIC DNA]</scope>
    <source>
        <strain evidence="2">DOAB 1063</strain>
    </source>
</reference>
<comment type="caution">
    <text evidence="1">The sequence shown here is derived from an EMBL/GenBank/DDBJ whole genome shotgun (WGS) entry which is preliminary data.</text>
</comment>
<dbReference type="RefSeq" id="WP_187502562.1">
    <property type="nucleotide sequence ID" value="NZ_CP162536.1"/>
</dbReference>
<evidence type="ECO:0000313" key="1">
    <source>
        <dbReference type="EMBL" id="MBC3940767.1"/>
    </source>
</evidence>
<sequence>MTFSDSAARLAGFAGAVLGWAPEVFWRATPAELAGVVGALVGDVQTPPDASTIARLRGAFPDG</sequence>
<name>A0ABR7AJY5_9SPHN</name>
<accession>A0ABR7AJY5</accession>